<dbReference type="Pfam" id="PF14291">
    <property type="entry name" value="DUF4371"/>
    <property type="match status" value="1"/>
</dbReference>
<proteinExistence type="predicted"/>
<dbReference type="EMBL" id="GGMS01013367">
    <property type="protein sequence ID" value="MBY82570.1"/>
    <property type="molecule type" value="Transcribed_RNA"/>
</dbReference>
<accession>A0A2S2QYI6</accession>
<evidence type="ECO:0000313" key="2">
    <source>
        <dbReference type="EMBL" id="MBY82570.1"/>
    </source>
</evidence>
<feature type="domain" description="DUF4371" evidence="1">
    <location>
        <begin position="2"/>
        <end position="100"/>
    </location>
</feature>
<keyword evidence="2" id="KW-0808">Transferase</keyword>
<dbReference type="GO" id="GO:0016301">
    <property type="term" value="F:kinase activity"/>
    <property type="evidence" value="ECO:0007669"/>
    <property type="project" value="UniProtKB-KW"/>
</dbReference>
<sequence>MNKSVLRKINEVMAAKYFSLIVNSTPDITKFDQLTIAIRFVNLDGTPVEGFLCFIPSVGHKSEEMEVAILTKLTELNVNINYCLGQSYDNVRNMSGMYNGLQARIKEKSKNEIFSPWSAHSLNLVGCHAADVTKEGYTFFFTCPKYLCILFCIDMAVGTTFNKFEKYTKLNVCKKLMPDEMVIKIQCL</sequence>
<reference evidence="2" key="1">
    <citation type="submission" date="2018-04" db="EMBL/GenBank/DDBJ databases">
        <title>Transcriptome assembly of Sipha flava.</title>
        <authorList>
            <person name="Scully E.D."/>
            <person name="Geib S.M."/>
            <person name="Palmer N.A."/>
            <person name="Koch K."/>
            <person name="Bradshaw J."/>
            <person name="Heng-Moss T."/>
            <person name="Sarath G."/>
        </authorList>
    </citation>
    <scope>NUCLEOTIDE SEQUENCE</scope>
</reference>
<dbReference type="PANTHER" id="PTHR45749">
    <property type="match status" value="1"/>
</dbReference>
<dbReference type="OrthoDB" id="6781995at2759"/>
<organism evidence="2">
    <name type="scientific">Sipha flava</name>
    <name type="common">yellow sugarcane aphid</name>
    <dbReference type="NCBI Taxonomy" id="143950"/>
    <lineage>
        <taxon>Eukaryota</taxon>
        <taxon>Metazoa</taxon>
        <taxon>Ecdysozoa</taxon>
        <taxon>Arthropoda</taxon>
        <taxon>Hexapoda</taxon>
        <taxon>Insecta</taxon>
        <taxon>Pterygota</taxon>
        <taxon>Neoptera</taxon>
        <taxon>Paraneoptera</taxon>
        <taxon>Hemiptera</taxon>
        <taxon>Sternorrhyncha</taxon>
        <taxon>Aphidomorpha</taxon>
        <taxon>Aphidoidea</taxon>
        <taxon>Aphididae</taxon>
        <taxon>Sipha</taxon>
    </lineage>
</organism>
<name>A0A2S2QYI6_9HEMI</name>
<evidence type="ECO:0000259" key="1">
    <source>
        <dbReference type="Pfam" id="PF14291"/>
    </source>
</evidence>
<protein>
    <submittedName>
        <fullName evidence="2">Repressor of the inhibitor of the protein kinase</fullName>
    </submittedName>
</protein>
<keyword evidence="2" id="KW-0418">Kinase</keyword>
<dbReference type="InterPro" id="IPR025398">
    <property type="entry name" value="DUF4371"/>
</dbReference>
<gene>
    <name evidence="2" type="primary">Prkrir_10</name>
    <name evidence="2" type="ORF">g.2008</name>
</gene>
<dbReference type="PANTHER" id="PTHR45749:SF23">
    <property type="entry name" value="ZINC FINGER MYM-TYPE PROTEIN 1-LIKE"/>
    <property type="match status" value="1"/>
</dbReference>
<dbReference type="AlphaFoldDB" id="A0A2S2QYI6"/>